<dbReference type="AlphaFoldDB" id="Q95K82"/>
<protein>
    <submittedName>
        <fullName evidence="2">Uncharacterized protein</fullName>
    </submittedName>
</protein>
<proteinExistence type="evidence at transcript level"/>
<evidence type="ECO:0000256" key="1">
    <source>
        <dbReference type="SAM" id="SignalP"/>
    </source>
</evidence>
<reference evidence="2" key="1">
    <citation type="submission" date="2001-06" db="EMBL/GenBank/DDBJ databases">
        <title>Isolation of full-length cDNA clones from macaque brain cDNA libraries.</title>
        <authorList>
            <person name="Osada N."/>
            <person name="Hida M."/>
            <person name="Kusuda J."/>
            <person name="Tanuma R."/>
            <person name="Iseki K."/>
            <person name="Hirai M."/>
            <person name="Terao K."/>
            <person name="Suzuki Y."/>
            <person name="Sugano S."/>
            <person name="Hashimoto K."/>
        </authorList>
    </citation>
    <scope>NUCLEOTIDE SEQUENCE</scope>
    <source>
        <tissue evidence="2">Temporal lobe right</tissue>
    </source>
</reference>
<dbReference type="EMBL" id="AB063084">
    <property type="protein sequence ID" value="BAB60794.1"/>
    <property type="molecule type" value="mRNA"/>
</dbReference>
<feature type="chain" id="PRO_5004321172" evidence="1">
    <location>
        <begin position="25"/>
        <end position="105"/>
    </location>
</feature>
<keyword evidence="1" id="KW-0732">Signal</keyword>
<evidence type="ECO:0000313" key="2">
    <source>
        <dbReference type="EMBL" id="BAB60794.1"/>
    </source>
</evidence>
<feature type="signal peptide" evidence="1">
    <location>
        <begin position="1"/>
        <end position="24"/>
    </location>
</feature>
<sequence length="105" mass="11482">MTFLFTVPTVICPVWLATCPYKAASVVGKIKATVGEATVRSVASNTSTVAYLQMYPPNFWWWDFWGANYPVHESTGLKVLALQCQDGLVSGTNLLSSPFRCSLSS</sequence>
<name>Q95K82_MACFA</name>
<organism evidence="2">
    <name type="scientific">Macaca fascicularis</name>
    <name type="common">Crab-eating macaque</name>
    <name type="synonym">Cynomolgus monkey</name>
    <dbReference type="NCBI Taxonomy" id="9541"/>
    <lineage>
        <taxon>Eukaryota</taxon>
        <taxon>Metazoa</taxon>
        <taxon>Chordata</taxon>
        <taxon>Craniata</taxon>
        <taxon>Vertebrata</taxon>
        <taxon>Euteleostomi</taxon>
        <taxon>Mammalia</taxon>
        <taxon>Eutheria</taxon>
        <taxon>Euarchontoglires</taxon>
        <taxon>Primates</taxon>
        <taxon>Haplorrhini</taxon>
        <taxon>Catarrhini</taxon>
        <taxon>Cercopithecidae</taxon>
        <taxon>Cercopithecinae</taxon>
        <taxon>Macaca</taxon>
    </lineage>
</organism>
<accession>Q95K82</accession>